<reference evidence="3" key="1">
    <citation type="submission" date="2023-03" db="EMBL/GenBank/DDBJ databases">
        <title>Edaphobacter sp.</title>
        <authorList>
            <person name="Huber K.J."/>
            <person name="Papendorf J."/>
            <person name="Pilke C."/>
            <person name="Bunk B."/>
            <person name="Sproeer C."/>
            <person name="Pester M."/>
        </authorList>
    </citation>
    <scope>NUCLEOTIDE SEQUENCE</scope>
    <source>
        <strain evidence="3">DSM 110680</strain>
    </source>
</reference>
<dbReference type="RefSeq" id="WP_348261937.1">
    <property type="nucleotide sequence ID" value="NZ_CP121196.1"/>
</dbReference>
<feature type="transmembrane region" description="Helical" evidence="1">
    <location>
        <begin position="38"/>
        <end position="60"/>
    </location>
</feature>
<feature type="transmembrane region" description="Helical" evidence="1">
    <location>
        <begin position="370"/>
        <end position="389"/>
    </location>
</feature>
<feature type="transmembrane region" description="Helical" evidence="1">
    <location>
        <begin position="117"/>
        <end position="136"/>
    </location>
</feature>
<keyword evidence="1" id="KW-0812">Transmembrane</keyword>
<dbReference type="PANTHER" id="PTHR36927:SF4">
    <property type="entry name" value="BLR5718 PROTEIN"/>
    <property type="match status" value="1"/>
</dbReference>
<keyword evidence="3" id="KW-0012">Acyltransferase</keyword>
<feature type="transmembrane region" description="Helical" evidence="1">
    <location>
        <begin position="261"/>
        <end position="281"/>
    </location>
</feature>
<feature type="transmembrane region" description="Helical" evidence="1">
    <location>
        <begin position="301"/>
        <end position="322"/>
    </location>
</feature>
<dbReference type="Pfam" id="PF01757">
    <property type="entry name" value="Acyl_transf_3"/>
    <property type="match status" value="1"/>
</dbReference>
<feature type="domain" description="Acyltransferase 3" evidence="2">
    <location>
        <begin position="30"/>
        <end position="385"/>
    </location>
</feature>
<keyword evidence="3" id="KW-0808">Transferase</keyword>
<evidence type="ECO:0000313" key="3">
    <source>
        <dbReference type="EMBL" id="XBH16708.1"/>
    </source>
</evidence>
<feature type="transmembrane region" description="Helical" evidence="1">
    <location>
        <begin position="342"/>
        <end position="364"/>
    </location>
</feature>
<proteinExistence type="predicted"/>
<feature type="transmembrane region" description="Helical" evidence="1">
    <location>
        <begin position="226"/>
        <end position="249"/>
    </location>
</feature>
<sequence>MTMPGSTDALLVHDAEPAIAVTRVAPQRDLYIDRLRSVLTALVIFHHTAITYGAIGGWFYNELHPSGSASSLLLTLFCATQQAYFMGFFFLLAGYFTPASLERKGYARFLGDRFLRLGVPLVAFGLFLGPVTDAMVNAAKGHGFWSTFVWLWNNKVFGNGPLWFAQALLIFTLGYCLWRVVLGSPLGASARTPSPLPAFRWWLLCAVGVGAGALAIRQFVPSGVNVIGLQLGYFSSYTFLFALGIAAWRNDWLRQLAWNNVRPWIIALVLAWPCLPIGLAVADSIYGPGKSNFGGGFTWPAVLYALWEPFVAWGLIAAWLLVARAFMNKPSQFWSWLNRRAYAVYIIHPVILVGISLLLHPWIAPALLKFAVTGTLSCITAWIVADPLVRIPGVRRIV</sequence>
<evidence type="ECO:0000256" key="1">
    <source>
        <dbReference type="SAM" id="Phobius"/>
    </source>
</evidence>
<dbReference type="AlphaFoldDB" id="A0AAU7DI15"/>
<dbReference type="GO" id="GO:0016747">
    <property type="term" value="F:acyltransferase activity, transferring groups other than amino-acyl groups"/>
    <property type="evidence" value="ECO:0007669"/>
    <property type="project" value="InterPro"/>
</dbReference>
<feature type="transmembrane region" description="Helical" evidence="1">
    <location>
        <begin position="156"/>
        <end position="178"/>
    </location>
</feature>
<dbReference type="InterPro" id="IPR002656">
    <property type="entry name" value="Acyl_transf_3_dom"/>
</dbReference>
<keyword evidence="1" id="KW-1133">Transmembrane helix</keyword>
<dbReference type="InterPro" id="IPR050623">
    <property type="entry name" value="Glucan_succinyl_AcylTrfase"/>
</dbReference>
<dbReference type="EMBL" id="CP121196">
    <property type="protein sequence ID" value="XBH16708.1"/>
    <property type="molecule type" value="Genomic_DNA"/>
</dbReference>
<evidence type="ECO:0000259" key="2">
    <source>
        <dbReference type="Pfam" id="PF01757"/>
    </source>
</evidence>
<dbReference type="PANTHER" id="PTHR36927">
    <property type="entry name" value="BLR4337 PROTEIN"/>
    <property type="match status" value="1"/>
</dbReference>
<protein>
    <submittedName>
        <fullName evidence="3">Acyltransferase family protein</fullName>
    </submittedName>
</protein>
<gene>
    <name evidence="3" type="ORF">P8935_19300</name>
</gene>
<accession>A0AAU7DI15</accession>
<keyword evidence="1" id="KW-0472">Membrane</keyword>
<organism evidence="3">
    <name type="scientific">Telmatobacter sp. DSM 110680</name>
    <dbReference type="NCBI Taxonomy" id="3036704"/>
    <lineage>
        <taxon>Bacteria</taxon>
        <taxon>Pseudomonadati</taxon>
        <taxon>Acidobacteriota</taxon>
        <taxon>Terriglobia</taxon>
        <taxon>Terriglobales</taxon>
        <taxon>Acidobacteriaceae</taxon>
        <taxon>Telmatobacter</taxon>
    </lineage>
</organism>
<feature type="transmembrane region" description="Helical" evidence="1">
    <location>
        <begin position="199"/>
        <end position="220"/>
    </location>
</feature>
<name>A0AAU7DI15_9BACT</name>
<feature type="transmembrane region" description="Helical" evidence="1">
    <location>
        <begin position="72"/>
        <end position="96"/>
    </location>
</feature>